<dbReference type="KEGG" id="nga:Ngar_c10540"/>
<organism evidence="1 2">
    <name type="scientific">Nitrososphaera gargensis (strain Ga9.2)</name>
    <dbReference type="NCBI Taxonomy" id="1237085"/>
    <lineage>
        <taxon>Archaea</taxon>
        <taxon>Nitrososphaerota</taxon>
        <taxon>Nitrososphaeria</taxon>
        <taxon>Nitrososphaerales</taxon>
        <taxon>Nitrososphaeraceae</taxon>
        <taxon>Nitrososphaera</taxon>
    </lineage>
</organism>
<reference evidence="1 2" key="1">
    <citation type="journal article" date="2012" name="Environ. Microbiol.">
        <title>The genome of the ammonia-oxidizing Candidatus Nitrososphaera gargensis: insights into metabolic versatility and environmental adaptations.</title>
        <authorList>
            <person name="Spang A."/>
            <person name="Poehlein A."/>
            <person name="Offre P."/>
            <person name="Zumbragel S."/>
            <person name="Haider S."/>
            <person name="Rychlik N."/>
            <person name="Nowka B."/>
            <person name="Schmeisser C."/>
            <person name="Lebedeva E.V."/>
            <person name="Rattei T."/>
            <person name="Bohm C."/>
            <person name="Schmid M."/>
            <person name="Galushko A."/>
            <person name="Hatzenpichler R."/>
            <person name="Weinmaier T."/>
            <person name="Daniel R."/>
            <person name="Schleper C."/>
            <person name="Spieck E."/>
            <person name="Streit W."/>
            <person name="Wagner M."/>
        </authorList>
    </citation>
    <scope>NUCLEOTIDE SEQUENCE [LARGE SCALE GENOMIC DNA]</scope>
    <source>
        <strain evidence="2">Ga9.2</strain>
    </source>
</reference>
<dbReference type="InterPro" id="IPR021377">
    <property type="entry name" value="DUF3006"/>
</dbReference>
<dbReference type="Pfam" id="PF11213">
    <property type="entry name" value="DUF3006"/>
    <property type="match status" value="1"/>
</dbReference>
<dbReference type="EMBL" id="CP002408">
    <property type="protein sequence ID" value="AFU57996.1"/>
    <property type="molecule type" value="Genomic_DNA"/>
</dbReference>
<name>K0I9G6_NITGG</name>
<dbReference type="Proteomes" id="UP000008037">
    <property type="component" value="Chromosome"/>
</dbReference>
<dbReference type="GeneID" id="13795449"/>
<dbReference type="HOGENOM" id="CLU_2565855_0_0_2"/>
<evidence type="ECO:0000313" key="2">
    <source>
        <dbReference type="Proteomes" id="UP000008037"/>
    </source>
</evidence>
<dbReference type="InParanoid" id="K0I9G6"/>
<sequence length="81" mass="9195">MEVVKASLDRFEGNYAVVYSDDGKKFDVPKDMIGAKAGSRIRLYIEGSKIFRVEVDSKATDEALDKVRKKYGRLKRGDHLL</sequence>
<gene>
    <name evidence="1" type="ordered locus">Ngar_c10540</name>
</gene>
<accession>K0I9G6</accession>
<dbReference type="BioCyc" id="CNIT1237085:G1324-1052-MONOMER"/>
<protein>
    <recommendedName>
        <fullName evidence="3">DUF3006 domain-containing protein</fullName>
    </recommendedName>
</protein>
<dbReference type="AlphaFoldDB" id="K0I9G6"/>
<evidence type="ECO:0000313" key="1">
    <source>
        <dbReference type="EMBL" id="AFU57996.1"/>
    </source>
</evidence>
<dbReference type="RefSeq" id="WP_015018536.1">
    <property type="nucleotide sequence ID" value="NC_018719.1"/>
</dbReference>
<evidence type="ECO:0008006" key="3">
    <source>
        <dbReference type="Google" id="ProtNLM"/>
    </source>
</evidence>
<proteinExistence type="predicted"/>
<dbReference type="STRING" id="1237085.Ngar_c10540"/>
<keyword evidence="2" id="KW-1185">Reference proteome</keyword>